<dbReference type="SUPFAM" id="SSF51126">
    <property type="entry name" value="Pectin lyase-like"/>
    <property type="match status" value="1"/>
</dbReference>
<evidence type="ECO:0000313" key="4">
    <source>
        <dbReference type="Proteomes" id="UP000194218"/>
    </source>
</evidence>
<dbReference type="PANTHER" id="PTHR31683">
    <property type="entry name" value="PECTATE LYASE 18-RELATED"/>
    <property type="match status" value="1"/>
</dbReference>
<dbReference type="InterPro" id="IPR011050">
    <property type="entry name" value="Pectin_lyase_fold/virulence"/>
</dbReference>
<feature type="domain" description="Pectate lyase" evidence="2">
    <location>
        <begin position="8"/>
        <end position="141"/>
    </location>
</feature>
<reference evidence="3 4" key="1">
    <citation type="submission" date="2017-05" db="EMBL/GenBank/DDBJ databases">
        <title>Complete genome sequence of Streptomyces sp. SCSIO 03032 revealed the diverse biosynthetic pathways for its bioactive secondary metabolites.</title>
        <authorList>
            <person name="Ma L."/>
            <person name="Zhu Y."/>
            <person name="Zhang W."/>
            <person name="Zhang G."/>
            <person name="Tian X."/>
            <person name="Zhang S."/>
            <person name="Zhang C."/>
        </authorList>
    </citation>
    <scope>NUCLEOTIDE SEQUENCE [LARGE SCALE GENOMIC DNA]</scope>
    <source>
        <strain evidence="3 4">SCSIO 03032</strain>
    </source>
</reference>
<dbReference type="Gene3D" id="2.160.20.10">
    <property type="entry name" value="Single-stranded right-handed beta-helix, Pectin lyase-like"/>
    <property type="match status" value="1"/>
</dbReference>
<dbReference type="GO" id="GO:0030570">
    <property type="term" value="F:pectate lyase activity"/>
    <property type="evidence" value="ECO:0007669"/>
    <property type="project" value="InterPro"/>
</dbReference>
<name>A0A1W7CUC5_9ACTN</name>
<evidence type="ECO:0000259" key="2">
    <source>
        <dbReference type="Pfam" id="PF00544"/>
    </source>
</evidence>
<keyword evidence="1" id="KW-0456">Lyase</keyword>
<dbReference type="PANTHER" id="PTHR31683:SF18">
    <property type="entry name" value="PECTATE LYASE 21-RELATED"/>
    <property type="match status" value="1"/>
</dbReference>
<sequence length="143" mass="15088">MRPCGSGKAMLLGHSDSHTADRGHLRVTYHHNWFDGSETRHPRVRFGDPVHVFNTYYYGNEYGVASTEGAGVLVENNSFEDCEDPALVGYAGSDEGNIVARGNHLVGSGAIETAGSVAAIPYAYTLDSATSVKAIVTGGAGAR</sequence>
<dbReference type="EMBL" id="CP021121">
    <property type="protein sequence ID" value="ARQ68352.1"/>
    <property type="molecule type" value="Genomic_DNA"/>
</dbReference>
<dbReference type="InterPro" id="IPR002022">
    <property type="entry name" value="Pec_lyase"/>
</dbReference>
<dbReference type="AlphaFoldDB" id="A0A1W7CUC5"/>
<dbReference type="Proteomes" id="UP000194218">
    <property type="component" value="Chromosome"/>
</dbReference>
<protein>
    <recommendedName>
        <fullName evidence="2">Pectate lyase domain-containing protein</fullName>
    </recommendedName>
</protein>
<evidence type="ECO:0000313" key="3">
    <source>
        <dbReference type="EMBL" id="ARQ68352.1"/>
    </source>
</evidence>
<dbReference type="InterPro" id="IPR012334">
    <property type="entry name" value="Pectin_lyas_fold"/>
</dbReference>
<dbReference type="Pfam" id="PF00544">
    <property type="entry name" value="Pectate_lyase_4"/>
    <property type="match status" value="1"/>
</dbReference>
<dbReference type="InterPro" id="IPR045032">
    <property type="entry name" value="PEL"/>
</dbReference>
<dbReference type="OrthoDB" id="8660908at2"/>
<gene>
    <name evidence="3" type="ORF">CAG99_05375</name>
</gene>
<proteinExistence type="predicted"/>
<accession>A0A1W7CUC5</accession>
<organism evidence="3 4">
    <name type="scientific">Streptomyces marincola</name>
    <dbReference type="NCBI Taxonomy" id="2878388"/>
    <lineage>
        <taxon>Bacteria</taxon>
        <taxon>Bacillati</taxon>
        <taxon>Actinomycetota</taxon>
        <taxon>Actinomycetes</taxon>
        <taxon>Kitasatosporales</taxon>
        <taxon>Streptomycetaceae</taxon>
        <taxon>Streptomyces</taxon>
    </lineage>
</organism>
<dbReference type="KEGG" id="smao:CAG99_05375"/>
<keyword evidence="4" id="KW-1185">Reference proteome</keyword>
<evidence type="ECO:0000256" key="1">
    <source>
        <dbReference type="ARBA" id="ARBA00023239"/>
    </source>
</evidence>